<comment type="caution">
    <text evidence="1">The sequence shown here is derived from an EMBL/GenBank/DDBJ whole genome shotgun (WGS) entry which is preliminary data.</text>
</comment>
<protein>
    <submittedName>
        <fullName evidence="1">Uncharacterized protein</fullName>
    </submittedName>
</protein>
<gene>
    <name evidence="1" type="ORF">M8542_40725</name>
</gene>
<organism evidence="1 2">
    <name type="scientific">Amycolatopsis iheyensis</name>
    <dbReference type="NCBI Taxonomy" id="2945988"/>
    <lineage>
        <taxon>Bacteria</taxon>
        <taxon>Bacillati</taxon>
        <taxon>Actinomycetota</taxon>
        <taxon>Actinomycetes</taxon>
        <taxon>Pseudonocardiales</taxon>
        <taxon>Pseudonocardiaceae</taxon>
        <taxon>Amycolatopsis</taxon>
    </lineage>
</organism>
<dbReference type="AlphaFoldDB" id="A0A9X2NMM9"/>
<sequence>MDFDAGLSRRARAFVAGHGVRLPVPSLEPMRARWLRDGIPAEQIDRAEAFHERWGGLCLPPSPCYDGGPRTFHADFPEWRPGAGWLFDAGTTRTALPYGFAIGPAGEFGLDGNEWSPLHASVEGWVESLALAAHATRWASRTTRLTGDAAEDFSLDGCVQIPEVAGLADTWWRGDGTLVAVHRGEARACAFPPYRTTLVHSGLADRDLAGLG</sequence>
<dbReference type="Proteomes" id="UP001144096">
    <property type="component" value="Unassembled WGS sequence"/>
</dbReference>
<proteinExistence type="predicted"/>
<dbReference type="RefSeq" id="WP_257925739.1">
    <property type="nucleotide sequence ID" value="NZ_JAMXQV010000030.1"/>
</dbReference>
<accession>A0A9X2NMM9</accession>
<name>A0A9X2NMM9_9PSEU</name>
<evidence type="ECO:0000313" key="1">
    <source>
        <dbReference type="EMBL" id="MCR6489167.1"/>
    </source>
</evidence>
<reference evidence="1" key="1">
    <citation type="submission" date="2022-06" db="EMBL/GenBank/DDBJ databases">
        <title>Amycolatopsis iheyaensis sp. nov., a new species of the genus Amycolatopsis isolated from soil in Iheya island, Japan.</title>
        <authorList>
            <person name="Ngamcharungchit C."/>
            <person name="Kanto H."/>
            <person name="Take A."/>
            <person name="Intra B."/>
            <person name="Matsumoto A."/>
            <person name="Panbangred W."/>
            <person name="Inahashi Y."/>
        </authorList>
    </citation>
    <scope>NUCLEOTIDE SEQUENCE</scope>
    <source>
        <strain evidence="1">OK19-0408</strain>
    </source>
</reference>
<keyword evidence="2" id="KW-1185">Reference proteome</keyword>
<evidence type="ECO:0000313" key="2">
    <source>
        <dbReference type="Proteomes" id="UP001144096"/>
    </source>
</evidence>
<dbReference type="EMBL" id="JAMXQV010000030">
    <property type="protein sequence ID" value="MCR6489167.1"/>
    <property type="molecule type" value="Genomic_DNA"/>
</dbReference>